<dbReference type="PANTHER" id="PTHR46720">
    <property type="entry name" value="HYDROXYLASE, PUTATIVE (AFU_ORTHOLOGUE AFUA_3G01460)-RELATED"/>
    <property type="match status" value="1"/>
</dbReference>
<dbReference type="PANTHER" id="PTHR46720:SF3">
    <property type="entry name" value="FAD-BINDING DOMAIN-CONTAINING PROTEIN-RELATED"/>
    <property type="match status" value="1"/>
</dbReference>
<evidence type="ECO:0000256" key="2">
    <source>
        <dbReference type="ARBA" id="ARBA00022827"/>
    </source>
</evidence>
<dbReference type="EMBL" id="RSCD01000003">
    <property type="protein sequence ID" value="RSH93613.1"/>
    <property type="molecule type" value="Genomic_DNA"/>
</dbReference>
<accession>A0A427YR75</accession>
<evidence type="ECO:0000259" key="4">
    <source>
        <dbReference type="Pfam" id="PF01494"/>
    </source>
</evidence>
<feature type="domain" description="FAD-binding" evidence="4">
    <location>
        <begin position="10"/>
        <end position="330"/>
    </location>
</feature>
<evidence type="ECO:0000313" key="6">
    <source>
        <dbReference type="Proteomes" id="UP000279259"/>
    </source>
</evidence>
<dbReference type="PRINTS" id="PR00420">
    <property type="entry name" value="RNGMNOXGNASE"/>
</dbReference>
<reference evidence="5 6" key="1">
    <citation type="submission" date="2018-11" db="EMBL/GenBank/DDBJ databases">
        <title>Genome sequence of Saitozyma podzolica DSM 27192.</title>
        <authorList>
            <person name="Aliyu H."/>
            <person name="Gorte O."/>
            <person name="Ochsenreither K."/>
        </authorList>
    </citation>
    <scope>NUCLEOTIDE SEQUENCE [LARGE SCALE GENOMIC DNA]</scope>
    <source>
        <strain evidence="5 6">DSM 27192</strain>
    </source>
</reference>
<protein>
    <recommendedName>
        <fullName evidence="4">FAD-binding domain-containing protein</fullName>
    </recommendedName>
</protein>
<dbReference type="InterPro" id="IPR002938">
    <property type="entry name" value="FAD-bd"/>
</dbReference>
<organism evidence="5 6">
    <name type="scientific">Saitozyma podzolica</name>
    <dbReference type="NCBI Taxonomy" id="1890683"/>
    <lineage>
        <taxon>Eukaryota</taxon>
        <taxon>Fungi</taxon>
        <taxon>Dikarya</taxon>
        <taxon>Basidiomycota</taxon>
        <taxon>Agaricomycotina</taxon>
        <taxon>Tremellomycetes</taxon>
        <taxon>Tremellales</taxon>
        <taxon>Trimorphomycetaceae</taxon>
        <taxon>Saitozyma</taxon>
    </lineage>
</organism>
<dbReference type="AlphaFoldDB" id="A0A427YR75"/>
<dbReference type="OrthoDB" id="417877at2759"/>
<keyword evidence="3" id="KW-0560">Oxidoreductase</keyword>
<dbReference type="Proteomes" id="UP000279259">
    <property type="component" value="Unassembled WGS sequence"/>
</dbReference>
<dbReference type="GO" id="GO:0044550">
    <property type="term" value="P:secondary metabolite biosynthetic process"/>
    <property type="evidence" value="ECO:0007669"/>
    <property type="project" value="TreeGrafter"/>
</dbReference>
<keyword evidence="2" id="KW-0274">FAD</keyword>
<evidence type="ECO:0000256" key="3">
    <source>
        <dbReference type="ARBA" id="ARBA00023002"/>
    </source>
</evidence>
<dbReference type="SUPFAM" id="SSF54373">
    <property type="entry name" value="FAD-linked reductases, C-terminal domain"/>
    <property type="match status" value="1"/>
</dbReference>
<dbReference type="GO" id="GO:0016491">
    <property type="term" value="F:oxidoreductase activity"/>
    <property type="evidence" value="ECO:0007669"/>
    <property type="project" value="UniProtKB-KW"/>
</dbReference>
<dbReference type="SUPFAM" id="SSF51905">
    <property type="entry name" value="FAD/NAD(P)-binding domain"/>
    <property type="match status" value="1"/>
</dbReference>
<name>A0A427YR75_9TREE</name>
<dbReference type="GO" id="GO:0071949">
    <property type="term" value="F:FAD binding"/>
    <property type="evidence" value="ECO:0007669"/>
    <property type="project" value="InterPro"/>
</dbReference>
<dbReference type="InterPro" id="IPR051104">
    <property type="entry name" value="FAD_monoxygenase"/>
</dbReference>
<gene>
    <name evidence="5" type="ORF">EHS25_006259</name>
</gene>
<dbReference type="Pfam" id="PF01494">
    <property type="entry name" value="FAD_binding_3"/>
    <property type="match status" value="1"/>
</dbReference>
<dbReference type="Gene3D" id="3.50.50.60">
    <property type="entry name" value="FAD/NAD(P)-binding domain"/>
    <property type="match status" value="1"/>
</dbReference>
<keyword evidence="1" id="KW-0285">Flavoprotein</keyword>
<comment type="caution">
    <text evidence="5">The sequence shown here is derived from an EMBL/GenBank/DDBJ whole genome shotgun (WGS) entry which is preliminary data.</text>
</comment>
<dbReference type="InterPro" id="IPR036188">
    <property type="entry name" value="FAD/NAD-bd_sf"/>
</dbReference>
<evidence type="ECO:0000256" key="1">
    <source>
        <dbReference type="ARBA" id="ARBA00022630"/>
    </source>
</evidence>
<evidence type="ECO:0000313" key="5">
    <source>
        <dbReference type="EMBL" id="RSH93613.1"/>
    </source>
</evidence>
<keyword evidence="6" id="KW-1185">Reference proteome</keyword>
<proteinExistence type="predicted"/>
<dbReference type="STRING" id="1890683.A0A427YR75"/>
<sequence length="447" mass="49274">MATANTKILKVAIVGAGPGGLAAAILLSRLPFVELSVFEQARELREVGAGISINQNTWRLLQVLGAADSLEEFSKRGDGSVIDVEQRNGLTGELLGRKYQSVDPNTPARSRIERYKLQQALLSRVSPDLIQLRKRLRTIDDSGDDTFLEFEDSSRTGPFHLVVGADGLRSAVRQHAFPDHKIAYTGKVAYRVLIPQEKVAHIPNIPQGSCFWHTPSTHVYTNPLDNGLFEIATRATESEEHGNKVSWGQVVPKSQVVKHYQEYCDTIREVIDAPDEWLEFAMFGGPKLETVISGGRIVLIGDASHPLSGAFGSGAAFAFEDAFTLSSALEYTWNRKLSVAKALEIFDSIRGPHYEKLFAVLDTMAANAKTAAISAKDDSNHRVEQTVSKNWKANETAWIYEHNIVQVWREWVTLNDLKELDLNAGKPTAVKEGSREAFSLPAVPIAA</sequence>